<dbReference type="EMBL" id="CAUJNA010000741">
    <property type="protein sequence ID" value="CAJ1380721.1"/>
    <property type="molecule type" value="Genomic_DNA"/>
</dbReference>
<dbReference type="Proteomes" id="UP001178507">
    <property type="component" value="Unassembled WGS sequence"/>
</dbReference>
<evidence type="ECO:0000256" key="1">
    <source>
        <dbReference type="SAM" id="Coils"/>
    </source>
</evidence>
<organism evidence="2 3">
    <name type="scientific">Effrenium voratum</name>
    <dbReference type="NCBI Taxonomy" id="2562239"/>
    <lineage>
        <taxon>Eukaryota</taxon>
        <taxon>Sar</taxon>
        <taxon>Alveolata</taxon>
        <taxon>Dinophyceae</taxon>
        <taxon>Suessiales</taxon>
        <taxon>Symbiodiniaceae</taxon>
        <taxon>Effrenium</taxon>
    </lineage>
</organism>
<gene>
    <name evidence="2" type="ORF">EVOR1521_LOCUS8593</name>
</gene>
<feature type="coiled-coil region" evidence="1">
    <location>
        <begin position="6"/>
        <end position="54"/>
    </location>
</feature>
<proteinExistence type="predicted"/>
<dbReference type="AlphaFoldDB" id="A0AA36I456"/>
<accession>A0AA36I456</accession>
<evidence type="ECO:0000313" key="2">
    <source>
        <dbReference type="EMBL" id="CAJ1380721.1"/>
    </source>
</evidence>
<keyword evidence="3" id="KW-1185">Reference proteome</keyword>
<comment type="caution">
    <text evidence="2">The sequence shown here is derived from an EMBL/GenBank/DDBJ whole genome shotgun (WGS) entry which is preliminary data.</text>
</comment>
<sequence length="263" mass="28927">MADDFAEDLQKEVTDEKTNAKSYAELAAAKSAEIKALEEKVVAKTQEKAQSESTFEASKKDIKVTNKSLEADIKFQAAVEQRCTGSDAKFQERMRSRSDELTAVSKTLQVLRSDEARDLLGKSVSFLQQSSRSAKAEEAMKRAGALLMENGQRLQAQGLITLGLQSRIDSFTKVKASIAEMVSVLKKQQDDEVAHRDMCVDDLNQNGLDTEEKKGLKGRSEDKIKALKSKITDCNSAIAALTAEVEEMKMQVQLAGEARQSQA</sequence>
<name>A0AA36I456_9DINO</name>
<protein>
    <submittedName>
        <fullName evidence="2">Uncharacterized protein</fullName>
    </submittedName>
</protein>
<evidence type="ECO:0000313" key="3">
    <source>
        <dbReference type="Proteomes" id="UP001178507"/>
    </source>
</evidence>
<feature type="coiled-coil region" evidence="1">
    <location>
        <begin position="224"/>
        <end position="258"/>
    </location>
</feature>
<reference evidence="2" key="1">
    <citation type="submission" date="2023-08" db="EMBL/GenBank/DDBJ databases">
        <authorList>
            <person name="Chen Y."/>
            <person name="Shah S."/>
            <person name="Dougan E. K."/>
            <person name="Thang M."/>
            <person name="Chan C."/>
        </authorList>
    </citation>
    <scope>NUCLEOTIDE SEQUENCE</scope>
</reference>
<keyword evidence="1" id="KW-0175">Coiled coil</keyword>